<protein>
    <submittedName>
        <fullName evidence="6">EGF-like domain-containing protein</fullName>
    </submittedName>
</protein>
<keyword evidence="3" id="KW-0472">Membrane</keyword>
<dbReference type="CDD" id="cd00054">
    <property type="entry name" value="EGF_CA"/>
    <property type="match status" value="1"/>
</dbReference>
<feature type="compositionally biased region" description="Polar residues" evidence="2">
    <location>
        <begin position="591"/>
        <end position="604"/>
    </location>
</feature>
<keyword evidence="1" id="KW-1015">Disulfide bond</keyword>
<keyword evidence="5" id="KW-1185">Reference proteome</keyword>
<proteinExistence type="predicted"/>
<feature type="transmembrane region" description="Helical" evidence="3">
    <location>
        <begin position="669"/>
        <end position="697"/>
    </location>
</feature>
<feature type="compositionally biased region" description="Basic and acidic residues" evidence="2">
    <location>
        <begin position="331"/>
        <end position="343"/>
    </location>
</feature>
<name>A0A915DQG6_9BILA</name>
<sequence>MQESSIVRRKSEGAPPSAVSNPPVAFPMFRPVALSSASQIAASPTEAPTDDDHFEFVPLPSTVKARAPAEFKEIRVGENNHQFLTVFATKKPPVTTTIKDMGAVNDPCIKFECKNNGSCDVGSNFMPFCMCQNGFSGTHCEVRMCDTITCHAGLETCQIVTAELPANVLKARLEKIAEKINSLKIAQCLLQFPKLYAGQDKNVCKCAEGFLGANCNIRDLCAANSTKVSNVLINSPYLCMCYNDNSEWVDCSELPAFELPMTGAVDSPSFATPPPSFINTITTTTTIAPPVLTAASNKQNLSSDKSDELPSPVPSISWGPPTPPPLLAAASEDKSNESEKQESTKPQFPLHMHIPFLSLPLAKKASRAYHPLQKSPQLPQKKINLQQFPQTFKFLTTKTPELNIKNLTDTNDTMPNFINVNKQASNTSSVKTLENDFSTTVSDVHTPVIASTTAKPVHPALSVTGGDGDDDEQDGDNGFERVTQIADSAATSLTLGPPVLVPHYNTTTTDLSDLISTNNHSEVHETDHFGVRPPQGGFSPHEEHGGAFVSPSSEHNHVEMEVHEEKQHPSNQQYNHTYLPMPVDTNHHLPENNSIVSNVNPNKIKTSKELEFGQKGSDLDDSQENKSNSQYSNKKNSNEISESKAVDHNSVANAEQGNRSLPTGSNGNLISWIIAIGVVSFFLLSIATGTICVGRYVRRSRRLHGKYNPAREENAVACTYSMPMTTVARKND</sequence>
<feature type="region of interest" description="Disordered" evidence="2">
    <location>
        <begin position="558"/>
        <end position="645"/>
    </location>
</feature>
<feature type="region of interest" description="Disordered" evidence="2">
    <location>
        <begin position="455"/>
        <end position="478"/>
    </location>
</feature>
<feature type="disulfide bond" evidence="1">
    <location>
        <begin position="131"/>
        <end position="140"/>
    </location>
</feature>
<evidence type="ECO:0000256" key="3">
    <source>
        <dbReference type="SAM" id="Phobius"/>
    </source>
</evidence>
<feature type="compositionally biased region" description="Low complexity" evidence="2">
    <location>
        <begin position="625"/>
        <end position="640"/>
    </location>
</feature>
<evidence type="ECO:0000259" key="4">
    <source>
        <dbReference type="PROSITE" id="PS50026"/>
    </source>
</evidence>
<dbReference type="AlphaFoldDB" id="A0A915DQG6"/>
<dbReference type="Gene3D" id="2.10.25.10">
    <property type="entry name" value="Laminin"/>
    <property type="match status" value="1"/>
</dbReference>
<feature type="region of interest" description="Disordered" evidence="2">
    <location>
        <begin position="298"/>
        <end position="348"/>
    </location>
</feature>
<dbReference type="SUPFAM" id="SSF57196">
    <property type="entry name" value="EGF/Laminin"/>
    <property type="match status" value="1"/>
</dbReference>
<reference evidence="6" key="1">
    <citation type="submission" date="2022-11" db="UniProtKB">
        <authorList>
            <consortium name="WormBaseParasite"/>
        </authorList>
    </citation>
    <scope>IDENTIFICATION</scope>
</reference>
<dbReference type="Proteomes" id="UP000887574">
    <property type="component" value="Unplaced"/>
</dbReference>
<evidence type="ECO:0000256" key="1">
    <source>
        <dbReference type="PROSITE-ProRule" id="PRU00076"/>
    </source>
</evidence>
<comment type="caution">
    <text evidence="1">Lacks conserved residue(s) required for the propagation of feature annotation.</text>
</comment>
<feature type="compositionally biased region" description="Low complexity" evidence="2">
    <location>
        <begin position="14"/>
        <end position="24"/>
    </location>
</feature>
<evidence type="ECO:0000256" key="2">
    <source>
        <dbReference type="SAM" id="MobiDB-lite"/>
    </source>
</evidence>
<feature type="region of interest" description="Disordered" evidence="2">
    <location>
        <begin position="1"/>
        <end position="24"/>
    </location>
</feature>
<feature type="compositionally biased region" description="Acidic residues" evidence="2">
    <location>
        <begin position="467"/>
        <end position="477"/>
    </location>
</feature>
<keyword evidence="3" id="KW-0812">Transmembrane</keyword>
<evidence type="ECO:0000313" key="5">
    <source>
        <dbReference type="Proteomes" id="UP000887574"/>
    </source>
</evidence>
<dbReference type="WBParaSite" id="jg22451">
    <property type="protein sequence ID" value="jg22451"/>
    <property type="gene ID" value="jg22451"/>
</dbReference>
<evidence type="ECO:0000313" key="6">
    <source>
        <dbReference type="WBParaSite" id="jg22451"/>
    </source>
</evidence>
<keyword evidence="3" id="KW-1133">Transmembrane helix</keyword>
<feature type="compositionally biased region" description="Basic and acidic residues" evidence="2">
    <location>
        <begin position="558"/>
        <end position="568"/>
    </location>
</feature>
<dbReference type="PROSITE" id="PS00022">
    <property type="entry name" value="EGF_1"/>
    <property type="match status" value="1"/>
</dbReference>
<dbReference type="PROSITE" id="PS50026">
    <property type="entry name" value="EGF_3"/>
    <property type="match status" value="1"/>
</dbReference>
<organism evidence="5 6">
    <name type="scientific">Ditylenchus dipsaci</name>
    <dbReference type="NCBI Taxonomy" id="166011"/>
    <lineage>
        <taxon>Eukaryota</taxon>
        <taxon>Metazoa</taxon>
        <taxon>Ecdysozoa</taxon>
        <taxon>Nematoda</taxon>
        <taxon>Chromadorea</taxon>
        <taxon>Rhabditida</taxon>
        <taxon>Tylenchina</taxon>
        <taxon>Tylenchomorpha</taxon>
        <taxon>Sphaerularioidea</taxon>
        <taxon>Anguinidae</taxon>
        <taxon>Anguininae</taxon>
        <taxon>Ditylenchus</taxon>
    </lineage>
</organism>
<keyword evidence="1" id="KW-0245">EGF-like domain</keyword>
<dbReference type="PANTHER" id="PTHR24044:SF420">
    <property type="entry name" value="DELTA AND NOTCH-LIKE EPIDERMAL GROWTH FACTOR-RELATED RECEPTOR ISOFORM X1"/>
    <property type="match status" value="1"/>
</dbReference>
<accession>A0A915DQG6</accession>
<dbReference type="InterPro" id="IPR000742">
    <property type="entry name" value="EGF"/>
</dbReference>
<feature type="domain" description="EGF-like" evidence="4">
    <location>
        <begin position="104"/>
        <end position="141"/>
    </location>
</feature>
<dbReference type="PROSITE" id="PS01186">
    <property type="entry name" value="EGF_2"/>
    <property type="match status" value="1"/>
</dbReference>
<dbReference type="PANTHER" id="PTHR24044">
    <property type="entry name" value="NOTCH LIGAND FAMILY MEMBER"/>
    <property type="match status" value="1"/>
</dbReference>
<dbReference type="InterPro" id="IPR050906">
    <property type="entry name" value="Notch_signaling"/>
</dbReference>